<protein>
    <submittedName>
        <fullName evidence="4">FAD binding domain-containing protein</fullName>
    </submittedName>
</protein>
<comment type="caution">
    <text evidence="4">The sequence shown here is derived from an EMBL/GenBank/DDBJ whole genome shotgun (WGS) entry which is preliminary data.</text>
</comment>
<dbReference type="InterPro" id="IPR016169">
    <property type="entry name" value="FAD-bd_PCMH_sub2"/>
</dbReference>
<gene>
    <name evidence="4" type="ORF">K8V20_05320</name>
</gene>
<dbReference type="GO" id="GO:0016491">
    <property type="term" value="F:oxidoreductase activity"/>
    <property type="evidence" value="ECO:0007669"/>
    <property type="project" value="UniProtKB-KW"/>
</dbReference>
<dbReference type="SUPFAM" id="SSF55447">
    <property type="entry name" value="CO dehydrogenase flavoprotein C-terminal domain-like"/>
    <property type="match status" value="1"/>
</dbReference>
<keyword evidence="1" id="KW-0285">Flavoprotein</keyword>
<accession>A0A921IJR7</accession>
<keyword evidence="2" id="KW-0560">Oxidoreductase</keyword>
<dbReference type="Pfam" id="PF00941">
    <property type="entry name" value="FAD_binding_5"/>
    <property type="match status" value="1"/>
</dbReference>
<evidence type="ECO:0000313" key="4">
    <source>
        <dbReference type="EMBL" id="HJG28054.1"/>
    </source>
</evidence>
<reference evidence="4" key="1">
    <citation type="journal article" date="2021" name="PeerJ">
        <title>Extensive microbial diversity within the chicken gut microbiome revealed by metagenomics and culture.</title>
        <authorList>
            <person name="Gilroy R."/>
            <person name="Ravi A."/>
            <person name="Getino M."/>
            <person name="Pursley I."/>
            <person name="Horton D.L."/>
            <person name="Alikhan N.F."/>
            <person name="Baker D."/>
            <person name="Gharbi K."/>
            <person name="Hall N."/>
            <person name="Watson M."/>
            <person name="Adriaenssens E.M."/>
            <person name="Foster-Nyarko E."/>
            <person name="Jarju S."/>
            <person name="Secka A."/>
            <person name="Antonio M."/>
            <person name="Oren A."/>
            <person name="Chaudhuri R.R."/>
            <person name="La Ragione R."/>
            <person name="Hildebrand F."/>
            <person name="Pallen M.J."/>
        </authorList>
    </citation>
    <scope>NUCLEOTIDE SEQUENCE</scope>
    <source>
        <strain evidence="4">ChiBcec21-2208</strain>
    </source>
</reference>
<dbReference type="PANTHER" id="PTHR42659:SF9">
    <property type="entry name" value="XANTHINE DEHYDROGENASE FAD-BINDING SUBUNIT XDHB-RELATED"/>
    <property type="match status" value="1"/>
</dbReference>
<dbReference type="AlphaFoldDB" id="A0A921IJR7"/>
<dbReference type="InterPro" id="IPR002346">
    <property type="entry name" value="Mopterin_DH_FAD-bd"/>
</dbReference>
<dbReference type="Gene3D" id="3.30.390.50">
    <property type="entry name" value="CO dehydrogenase flavoprotein, C-terminal domain"/>
    <property type="match status" value="1"/>
</dbReference>
<dbReference type="InterPro" id="IPR036318">
    <property type="entry name" value="FAD-bd_PCMH-like_sf"/>
</dbReference>
<evidence type="ECO:0000259" key="3">
    <source>
        <dbReference type="PROSITE" id="PS51387"/>
    </source>
</evidence>
<dbReference type="InterPro" id="IPR005107">
    <property type="entry name" value="CO_DH_flav_C"/>
</dbReference>
<dbReference type="Gene3D" id="3.30.465.10">
    <property type="match status" value="1"/>
</dbReference>
<feature type="domain" description="FAD-binding PCMH-type" evidence="3">
    <location>
        <begin position="1"/>
        <end position="162"/>
    </location>
</feature>
<dbReference type="EMBL" id="DYVE01000136">
    <property type="protein sequence ID" value="HJG28054.1"/>
    <property type="molecule type" value="Genomic_DNA"/>
</dbReference>
<reference evidence="4" key="2">
    <citation type="submission" date="2021-09" db="EMBL/GenBank/DDBJ databases">
        <authorList>
            <person name="Gilroy R."/>
        </authorList>
    </citation>
    <scope>NUCLEOTIDE SEQUENCE</scope>
    <source>
        <strain evidence="4">ChiBcec21-2208</strain>
    </source>
</reference>
<dbReference type="PROSITE" id="PS51387">
    <property type="entry name" value="FAD_PCMH"/>
    <property type="match status" value="1"/>
</dbReference>
<dbReference type="InterPro" id="IPR036683">
    <property type="entry name" value="CO_DH_flav_C_dom_sf"/>
</dbReference>
<dbReference type="SMART" id="SM01092">
    <property type="entry name" value="CO_deh_flav_C"/>
    <property type="match status" value="1"/>
</dbReference>
<dbReference type="InterPro" id="IPR051312">
    <property type="entry name" value="Diverse_Substr_Oxidored"/>
</dbReference>
<evidence type="ECO:0000256" key="2">
    <source>
        <dbReference type="ARBA" id="ARBA00023002"/>
    </source>
</evidence>
<evidence type="ECO:0000256" key="1">
    <source>
        <dbReference type="ARBA" id="ARBA00022630"/>
    </source>
</evidence>
<proteinExistence type="predicted"/>
<evidence type="ECO:0000313" key="5">
    <source>
        <dbReference type="Proteomes" id="UP000782880"/>
    </source>
</evidence>
<dbReference type="PANTHER" id="PTHR42659">
    <property type="entry name" value="XANTHINE DEHYDROGENASE SUBUNIT C-RELATED"/>
    <property type="match status" value="1"/>
</dbReference>
<name>A0A921IJR7_9FIRM</name>
<organism evidence="4 5">
    <name type="scientific">Subdoligranulum variabile</name>
    <dbReference type="NCBI Taxonomy" id="214851"/>
    <lineage>
        <taxon>Bacteria</taxon>
        <taxon>Bacillati</taxon>
        <taxon>Bacillota</taxon>
        <taxon>Clostridia</taxon>
        <taxon>Eubacteriales</taxon>
        <taxon>Oscillospiraceae</taxon>
        <taxon>Subdoligranulum</taxon>
    </lineage>
</organism>
<dbReference type="InterPro" id="IPR016166">
    <property type="entry name" value="FAD-bd_PCMH"/>
</dbReference>
<sequence length="263" mass="28553">MLTIKQYVRAQSLDEAYTLCQKRANVVLGGMLWLKTQNRTVDTAIDLSDLGLDTIEETPDEFRIGAMVTLRQLEQNRELAAYTRGAMAESVRHIVGVQFRNLATVGGSIYGRFGFSDVLTLFLALDAAVELHHGGRVPLAEYAARPYERDILTHIVVPKQPGTVAYLAQRNISTDFPVLTCAVAVRQDGVRCAIGARPMKAQLYQGNPALLAGGITPETAEAFAGSVAAEAAFGSNLRAGADYRRAICKVLVRRALLACKEDA</sequence>
<dbReference type="SUPFAM" id="SSF56176">
    <property type="entry name" value="FAD-binding/transporter-associated domain-like"/>
    <property type="match status" value="1"/>
</dbReference>
<dbReference type="Pfam" id="PF03450">
    <property type="entry name" value="CO_deh_flav_C"/>
    <property type="match status" value="1"/>
</dbReference>
<dbReference type="Proteomes" id="UP000782880">
    <property type="component" value="Unassembled WGS sequence"/>
</dbReference>
<dbReference type="GO" id="GO:0071949">
    <property type="term" value="F:FAD binding"/>
    <property type="evidence" value="ECO:0007669"/>
    <property type="project" value="InterPro"/>
</dbReference>